<dbReference type="Proteomes" id="UP001595615">
    <property type="component" value="Unassembled WGS sequence"/>
</dbReference>
<dbReference type="Pfam" id="PF06904">
    <property type="entry name" value="Extensin-like_C"/>
    <property type="match status" value="1"/>
</dbReference>
<feature type="chain" id="PRO_5046870654" evidence="1">
    <location>
        <begin position="18"/>
        <end position="206"/>
    </location>
</feature>
<feature type="domain" description="Extensin-like C-terminal" evidence="2">
    <location>
        <begin position="33"/>
        <end position="206"/>
    </location>
</feature>
<name>A0ABV7XCA0_9SPHN</name>
<keyword evidence="1" id="KW-0732">Signal</keyword>
<evidence type="ECO:0000259" key="2">
    <source>
        <dbReference type="Pfam" id="PF06904"/>
    </source>
</evidence>
<proteinExistence type="predicted"/>
<protein>
    <submittedName>
        <fullName evidence="3">Extensin family protein</fullName>
    </submittedName>
</protein>
<evidence type="ECO:0000313" key="3">
    <source>
        <dbReference type="EMBL" id="MFC3713075.1"/>
    </source>
</evidence>
<accession>A0ABV7XCA0</accession>
<gene>
    <name evidence="3" type="ORF">ACFOMD_10860</name>
</gene>
<dbReference type="PROSITE" id="PS51257">
    <property type="entry name" value="PROKAR_LIPOPROTEIN"/>
    <property type="match status" value="1"/>
</dbReference>
<evidence type="ECO:0000256" key="1">
    <source>
        <dbReference type="SAM" id="SignalP"/>
    </source>
</evidence>
<sequence>MAKAVMWVALIALAACAGREERAQLAKPVDLKQCLRQLDRLEGLDYRRLADKKAGPTCGLRGAIDVRNIGVVVKGIGPLSCPMTARLHEWIREGMQPAARKRFGSEVVQIDSYGTYACRPRNNMAGSQPSEHSWANAIDIAGVRLADGRRISVLRDWDGKDKATKKFLRDLRDEGCKAFNLVLGPDDNAQHRDHLHFDMGRWDNCK</sequence>
<feature type="signal peptide" evidence="1">
    <location>
        <begin position="1"/>
        <end position="17"/>
    </location>
</feature>
<dbReference type="RefSeq" id="WP_380861205.1">
    <property type="nucleotide sequence ID" value="NZ_JBHRXV010000010.1"/>
</dbReference>
<comment type="caution">
    <text evidence="3">The sequence shown here is derived from an EMBL/GenBank/DDBJ whole genome shotgun (WGS) entry which is preliminary data.</text>
</comment>
<dbReference type="EMBL" id="JBHRXV010000010">
    <property type="protein sequence ID" value="MFC3713075.1"/>
    <property type="molecule type" value="Genomic_DNA"/>
</dbReference>
<keyword evidence="4" id="KW-1185">Reference proteome</keyword>
<reference evidence="4" key="1">
    <citation type="journal article" date="2019" name="Int. J. Syst. Evol. Microbiol.">
        <title>The Global Catalogue of Microorganisms (GCM) 10K type strain sequencing project: providing services to taxonomists for standard genome sequencing and annotation.</title>
        <authorList>
            <consortium name="The Broad Institute Genomics Platform"/>
            <consortium name="The Broad Institute Genome Sequencing Center for Infectious Disease"/>
            <person name="Wu L."/>
            <person name="Ma J."/>
        </authorList>
    </citation>
    <scope>NUCLEOTIDE SEQUENCE [LARGE SCALE GENOMIC DNA]</scope>
    <source>
        <strain evidence="4">KCTC 42644</strain>
    </source>
</reference>
<dbReference type="InterPro" id="IPR009683">
    <property type="entry name" value="Extensin-like_C"/>
</dbReference>
<evidence type="ECO:0000313" key="4">
    <source>
        <dbReference type="Proteomes" id="UP001595615"/>
    </source>
</evidence>
<organism evidence="3 4">
    <name type="scientific">Sphingoaurantiacus capsulatus</name>
    <dbReference type="NCBI Taxonomy" id="1771310"/>
    <lineage>
        <taxon>Bacteria</taxon>
        <taxon>Pseudomonadati</taxon>
        <taxon>Pseudomonadota</taxon>
        <taxon>Alphaproteobacteria</taxon>
        <taxon>Sphingomonadales</taxon>
        <taxon>Sphingosinicellaceae</taxon>
        <taxon>Sphingoaurantiacus</taxon>
    </lineage>
</organism>